<dbReference type="InterPro" id="IPR031329">
    <property type="entry name" value="NEUT/ALK_ceramidase_N"/>
</dbReference>
<evidence type="ECO:0000256" key="6">
    <source>
        <dbReference type="PIRSR" id="PIRSR606823-2"/>
    </source>
</evidence>
<comment type="similarity">
    <text evidence="1 7">Belongs to the neutral ceramidase family.</text>
</comment>
<keyword evidence="8" id="KW-0732">Signal</keyword>
<keyword evidence="6" id="KW-0862">Zinc</keyword>
<evidence type="ECO:0000256" key="1">
    <source>
        <dbReference type="ARBA" id="ARBA00009835"/>
    </source>
</evidence>
<evidence type="ECO:0000313" key="11">
    <source>
        <dbReference type="Proteomes" id="UP000515158"/>
    </source>
</evidence>
<dbReference type="PANTHER" id="PTHR12670">
    <property type="entry name" value="CERAMIDASE"/>
    <property type="match status" value="1"/>
</dbReference>
<dbReference type="Proteomes" id="UP000515158">
    <property type="component" value="Unplaced"/>
</dbReference>
<feature type="chain" id="PRO_5027768859" description="Neutral ceramidase" evidence="8">
    <location>
        <begin position="21"/>
        <end position="709"/>
    </location>
</feature>
<keyword evidence="7" id="KW-0443">Lipid metabolism</keyword>
<dbReference type="GO" id="GO:0042759">
    <property type="term" value="P:long-chain fatty acid biosynthetic process"/>
    <property type="evidence" value="ECO:0007669"/>
    <property type="project" value="TreeGrafter"/>
</dbReference>
<dbReference type="GeneID" id="117647688"/>
<feature type="binding site" evidence="6">
    <location>
        <position position="461"/>
    </location>
    <ligand>
        <name>Zn(2+)</name>
        <dbReference type="ChEBI" id="CHEBI:29105"/>
    </ligand>
</feature>
<dbReference type="GO" id="GO:0046872">
    <property type="term" value="F:metal ion binding"/>
    <property type="evidence" value="ECO:0007669"/>
    <property type="project" value="UniProtKB-KW"/>
</dbReference>
<name>A0A6P8ZBP8_THRPL</name>
<dbReference type="InterPro" id="IPR006823">
    <property type="entry name" value="Ceramidase_alk"/>
</dbReference>
<dbReference type="GO" id="GO:0017040">
    <property type="term" value="F:N-acylsphingosine amidohydrolase activity"/>
    <property type="evidence" value="ECO:0007669"/>
    <property type="project" value="UniProtKB-UniRule"/>
</dbReference>
<feature type="binding site" evidence="6">
    <location>
        <position position="220"/>
    </location>
    <ligand>
        <name>Zn(2+)</name>
        <dbReference type="ChEBI" id="CHEBI:29105"/>
    </ligand>
</feature>
<comment type="catalytic activity">
    <reaction evidence="7">
        <text>an N-acylsphing-4-enine + H2O = sphing-4-enine + a fatty acid</text>
        <dbReference type="Rhea" id="RHEA:20856"/>
        <dbReference type="ChEBI" id="CHEBI:15377"/>
        <dbReference type="ChEBI" id="CHEBI:28868"/>
        <dbReference type="ChEBI" id="CHEBI:52639"/>
        <dbReference type="ChEBI" id="CHEBI:57756"/>
        <dbReference type="EC" id="3.5.1.23"/>
    </reaction>
</comment>
<evidence type="ECO:0000256" key="7">
    <source>
        <dbReference type="RuleBase" id="RU366019"/>
    </source>
</evidence>
<dbReference type="KEGG" id="tpal:117647688"/>
<dbReference type="Pfam" id="PF17048">
    <property type="entry name" value="Ceramidse_alk_C"/>
    <property type="match status" value="1"/>
</dbReference>
<gene>
    <name evidence="12" type="primary">LOC117647688</name>
</gene>
<evidence type="ECO:0000256" key="5">
    <source>
        <dbReference type="PIRSR" id="PIRSR606823-1"/>
    </source>
</evidence>
<organism evidence="12">
    <name type="scientific">Thrips palmi</name>
    <name type="common">Melon thrips</name>
    <dbReference type="NCBI Taxonomy" id="161013"/>
    <lineage>
        <taxon>Eukaryota</taxon>
        <taxon>Metazoa</taxon>
        <taxon>Ecdysozoa</taxon>
        <taxon>Arthropoda</taxon>
        <taxon>Hexapoda</taxon>
        <taxon>Insecta</taxon>
        <taxon>Pterygota</taxon>
        <taxon>Neoptera</taxon>
        <taxon>Paraneoptera</taxon>
        <taxon>Thysanoptera</taxon>
        <taxon>Terebrantia</taxon>
        <taxon>Thripoidea</taxon>
        <taxon>Thripidae</taxon>
        <taxon>Thrips</taxon>
    </lineage>
</organism>
<dbReference type="InParanoid" id="A0A6P8ZBP8"/>
<evidence type="ECO:0000256" key="8">
    <source>
        <dbReference type="SAM" id="SignalP"/>
    </source>
</evidence>
<accession>A0A6P8ZBP8</accession>
<sequence length="709" mass="77919">MSLTATALVLQALLAHTAQAGYLLGVGIADVTGPPAEVHFMGYANPGQKGGGIHLRQFSRAFIFQDESGQRLAFVSVDCGMIGSGLRKEVLKRLQPLGAYTDNNLMLSGTHTHSAPGGFLMHLLFDITTLGFIKESFDGLAEGITLSVERAHSNMAPGRVFLSRGKLTGTSVNRSPTAYDNNPEEERRMYEDNTDKEMHQLRLVREDGRPLGVINWFAVHPTSMNNTNTLISSDNVGAAAVFFERRMNGPESIVGRGPFVAAFASSNLGDVSPNTHGPRCQYSGRECDMGSSSCPGNEACVAKGPGTDMFESTRLIAEQLVAKAWELWTAPRAREVRGPLFSVHQYTEMPGQEADFVDARTSETSHVRACLPAMGYSFAAGTTDGAGAFKFQQGTRSTNPLWNTLRNFIMEPSASQVACHGAKPILLTTGEMNFPFEWQPTIVSHQLAMLGDVALACVPGEFTTMAGRRLRKAVHEALQDAPVRPDRPEDVIVVGLCNTYSDYITTPEEYQVQRYEGASTIYGPHTLTVHLKMYRNLAQNVAKRVLPDPGPTPPELMNDLITLLPPVLVDTPVWEKNFGDVLEQPEKEYGPGDIVHVSFVSGHPRNDPRRGDTFLTVERREHGGWRVIATDANWETKMIWERVSAILGSSRVIVQWTVPMDAPEGDYRISHYGHYKKLFSDIVPYNGTSKVFRVTGNIDTEAAEDLFGR</sequence>
<dbReference type="RefSeq" id="XP_034245472.1">
    <property type="nucleotide sequence ID" value="XM_034389581.1"/>
</dbReference>
<feature type="binding site" evidence="6">
    <location>
        <position position="503"/>
    </location>
    <ligand>
        <name>Zn(2+)</name>
        <dbReference type="ChEBI" id="CHEBI:29105"/>
    </ligand>
</feature>
<dbReference type="GO" id="GO:0046514">
    <property type="term" value="P:ceramide catabolic process"/>
    <property type="evidence" value="ECO:0007669"/>
    <property type="project" value="InterPro"/>
</dbReference>
<keyword evidence="6" id="KW-0479">Metal-binding</keyword>
<evidence type="ECO:0000256" key="2">
    <source>
        <dbReference type="ARBA" id="ARBA00011891"/>
    </source>
</evidence>
<dbReference type="GO" id="GO:0005576">
    <property type="term" value="C:extracellular region"/>
    <property type="evidence" value="ECO:0007669"/>
    <property type="project" value="TreeGrafter"/>
</dbReference>
<feature type="signal peptide" evidence="8">
    <location>
        <begin position="1"/>
        <end position="20"/>
    </location>
</feature>
<dbReference type="GO" id="GO:0046512">
    <property type="term" value="P:sphingosine biosynthetic process"/>
    <property type="evidence" value="ECO:0007669"/>
    <property type="project" value="TreeGrafter"/>
</dbReference>
<proteinExistence type="inferred from homology"/>
<evidence type="ECO:0000256" key="4">
    <source>
        <dbReference type="ARBA" id="ARBA00022801"/>
    </source>
</evidence>
<dbReference type="CTD" id="43618"/>
<dbReference type="InterPro" id="IPR031331">
    <property type="entry name" value="NEUT/ALK_ceramidase_C"/>
</dbReference>
<dbReference type="FunCoup" id="A0A6P8ZBP8">
    <property type="interactions" value="187"/>
</dbReference>
<feature type="active site" description="Nucleophile" evidence="5">
    <location>
        <position position="272"/>
    </location>
</feature>
<dbReference type="InterPro" id="IPR038445">
    <property type="entry name" value="NCDase_C_sf"/>
</dbReference>
<protein>
    <recommendedName>
        <fullName evidence="3 7">Neutral ceramidase</fullName>
        <ecNumber evidence="2 7">3.5.1.23</ecNumber>
    </recommendedName>
</protein>
<evidence type="ECO:0000256" key="3">
    <source>
        <dbReference type="ARBA" id="ARBA00019235"/>
    </source>
</evidence>
<dbReference type="Gene3D" id="2.60.40.2300">
    <property type="entry name" value="Neutral/alkaline non-lysosomal ceramidase, C-terminal domain"/>
    <property type="match status" value="1"/>
</dbReference>
<comment type="cofactor">
    <cofactor evidence="6">
        <name>Zn(2+)</name>
        <dbReference type="ChEBI" id="CHEBI:29105"/>
    </cofactor>
    <text evidence="6">Binds 1 zinc ion per subunit.</text>
</comment>
<keyword evidence="11" id="KW-1185">Reference proteome</keyword>
<dbReference type="PANTHER" id="PTHR12670:SF1">
    <property type="entry name" value="NEUTRAL CERAMIDASE"/>
    <property type="match status" value="1"/>
</dbReference>
<reference evidence="12" key="1">
    <citation type="submission" date="2025-08" db="UniProtKB">
        <authorList>
            <consortium name="RefSeq"/>
        </authorList>
    </citation>
    <scope>IDENTIFICATION</scope>
    <source>
        <tissue evidence="12">Total insect</tissue>
    </source>
</reference>
<feature type="domain" description="Neutral/alkaline non-lysosomal ceramidase C-terminal" evidence="10">
    <location>
        <begin position="535"/>
        <end position="694"/>
    </location>
</feature>
<dbReference type="AlphaFoldDB" id="A0A6P8ZBP8"/>
<evidence type="ECO:0000313" key="12">
    <source>
        <dbReference type="RefSeq" id="XP_034245472.1"/>
    </source>
</evidence>
<keyword evidence="4 7" id="KW-0378">Hydrolase</keyword>
<dbReference type="GO" id="GO:0016020">
    <property type="term" value="C:membrane"/>
    <property type="evidence" value="ECO:0007669"/>
    <property type="project" value="GOC"/>
</dbReference>
<keyword evidence="7" id="KW-0746">Sphingolipid metabolism</keyword>
<dbReference type="EC" id="3.5.1.23" evidence="2 7"/>
<evidence type="ECO:0000259" key="10">
    <source>
        <dbReference type="Pfam" id="PF17048"/>
    </source>
</evidence>
<evidence type="ECO:0000259" key="9">
    <source>
        <dbReference type="Pfam" id="PF04734"/>
    </source>
</evidence>
<dbReference type="OrthoDB" id="191371at2759"/>
<feature type="binding site" evidence="6">
    <location>
        <position position="111"/>
    </location>
    <ligand>
        <name>Zn(2+)</name>
        <dbReference type="ChEBI" id="CHEBI:29105"/>
    </ligand>
</feature>
<dbReference type="Pfam" id="PF04734">
    <property type="entry name" value="Ceramidase_alk"/>
    <property type="match status" value="1"/>
</dbReference>
<feature type="domain" description="Neutral/alkaline non-lysosomal ceramidase N-terminal" evidence="9">
    <location>
        <begin position="22"/>
        <end position="531"/>
    </location>
</feature>